<dbReference type="Proteomes" id="UP001176940">
    <property type="component" value="Unassembled WGS sequence"/>
</dbReference>
<keyword evidence="4" id="KW-1185">Reference proteome</keyword>
<evidence type="ECO:0000259" key="2">
    <source>
        <dbReference type="PROSITE" id="PS50003"/>
    </source>
</evidence>
<proteinExistence type="predicted"/>
<sequence>MDRKGQTEMSGILEKRRQNLKFQWRTYQFILSGTKLSYFKMRGSHDKEGELWGTIDVRDVLTLVSAATSGSRHILEMTLRNGKIILLAAGSSEERTRWLQAIQETMVSIRKSRRSSDTPVVREKQSALSRDLRDWMTKSNPESDGRGPVDSEATEEVKDLDSFIDQTFSGITFNRESQLRRQPSGTDQDAGETA</sequence>
<gene>
    <name evidence="3" type="ORF">RIMI_LOCUS9078692</name>
</gene>
<dbReference type="InterPro" id="IPR001849">
    <property type="entry name" value="PH_domain"/>
</dbReference>
<evidence type="ECO:0000256" key="1">
    <source>
        <dbReference type="SAM" id="MobiDB-lite"/>
    </source>
</evidence>
<dbReference type="EMBL" id="CAUEEQ010018527">
    <property type="protein sequence ID" value="CAJ0940941.1"/>
    <property type="molecule type" value="Genomic_DNA"/>
</dbReference>
<accession>A0ABN9LJE7</accession>
<dbReference type="SUPFAM" id="SSF50729">
    <property type="entry name" value="PH domain-like"/>
    <property type="match status" value="1"/>
</dbReference>
<feature type="domain" description="PH" evidence="2">
    <location>
        <begin position="6"/>
        <end position="107"/>
    </location>
</feature>
<evidence type="ECO:0000313" key="3">
    <source>
        <dbReference type="EMBL" id="CAJ0940941.1"/>
    </source>
</evidence>
<dbReference type="CDD" id="cd00821">
    <property type="entry name" value="PH"/>
    <property type="match status" value="1"/>
</dbReference>
<feature type="compositionally biased region" description="Polar residues" evidence="1">
    <location>
        <begin position="164"/>
        <end position="187"/>
    </location>
</feature>
<dbReference type="Pfam" id="PF00169">
    <property type="entry name" value="PH"/>
    <property type="match status" value="1"/>
</dbReference>
<dbReference type="InterPro" id="IPR011993">
    <property type="entry name" value="PH-like_dom_sf"/>
</dbReference>
<evidence type="ECO:0000313" key="4">
    <source>
        <dbReference type="Proteomes" id="UP001176940"/>
    </source>
</evidence>
<dbReference type="PROSITE" id="PS50003">
    <property type="entry name" value="PH_DOMAIN"/>
    <property type="match status" value="1"/>
</dbReference>
<comment type="caution">
    <text evidence="3">The sequence shown here is derived from an EMBL/GenBank/DDBJ whole genome shotgun (WGS) entry which is preliminary data.</text>
</comment>
<dbReference type="SMART" id="SM00233">
    <property type="entry name" value="PH"/>
    <property type="match status" value="1"/>
</dbReference>
<protein>
    <recommendedName>
        <fullName evidence="2">PH domain-containing protein</fullName>
    </recommendedName>
</protein>
<feature type="compositionally biased region" description="Basic and acidic residues" evidence="1">
    <location>
        <begin position="114"/>
        <end position="161"/>
    </location>
</feature>
<feature type="region of interest" description="Disordered" evidence="1">
    <location>
        <begin position="111"/>
        <end position="194"/>
    </location>
</feature>
<name>A0ABN9LJE7_9NEOB</name>
<dbReference type="Gene3D" id="2.30.29.30">
    <property type="entry name" value="Pleckstrin-homology domain (PH domain)/Phosphotyrosine-binding domain (PTB)"/>
    <property type="match status" value="1"/>
</dbReference>
<feature type="non-terminal residue" evidence="3">
    <location>
        <position position="194"/>
    </location>
</feature>
<reference evidence="3" key="1">
    <citation type="submission" date="2023-07" db="EMBL/GenBank/DDBJ databases">
        <authorList>
            <person name="Stuckert A."/>
        </authorList>
    </citation>
    <scope>NUCLEOTIDE SEQUENCE</scope>
</reference>
<organism evidence="3 4">
    <name type="scientific">Ranitomeya imitator</name>
    <name type="common">mimic poison frog</name>
    <dbReference type="NCBI Taxonomy" id="111125"/>
    <lineage>
        <taxon>Eukaryota</taxon>
        <taxon>Metazoa</taxon>
        <taxon>Chordata</taxon>
        <taxon>Craniata</taxon>
        <taxon>Vertebrata</taxon>
        <taxon>Euteleostomi</taxon>
        <taxon>Amphibia</taxon>
        <taxon>Batrachia</taxon>
        <taxon>Anura</taxon>
        <taxon>Neobatrachia</taxon>
        <taxon>Hyloidea</taxon>
        <taxon>Dendrobatidae</taxon>
        <taxon>Dendrobatinae</taxon>
        <taxon>Ranitomeya</taxon>
    </lineage>
</organism>